<proteinExistence type="predicted"/>
<dbReference type="EMBL" id="BAAATZ010000027">
    <property type="protein sequence ID" value="GAA2733955.1"/>
    <property type="molecule type" value="Genomic_DNA"/>
</dbReference>
<organism evidence="1 2">
    <name type="scientific">Actinocorallia aurantiaca</name>
    <dbReference type="NCBI Taxonomy" id="46204"/>
    <lineage>
        <taxon>Bacteria</taxon>
        <taxon>Bacillati</taxon>
        <taxon>Actinomycetota</taxon>
        <taxon>Actinomycetes</taxon>
        <taxon>Streptosporangiales</taxon>
        <taxon>Thermomonosporaceae</taxon>
        <taxon>Actinocorallia</taxon>
    </lineage>
</organism>
<name>A0ABN3UJN2_9ACTN</name>
<accession>A0ABN3UJN2</accession>
<evidence type="ECO:0000313" key="1">
    <source>
        <dbReference type="EMBL" id="GAA2733955.1"/>
    </source>
</evidence>
<gene>
    <name evidence="1" type="ORF">GCM10010439_55220</name>
</gene>
<sequence length="105" mass="11170">MTDLRTLAERHLTDAKADKNGRSAHLFLHEGPLRQTVIALTAGSSLDEHNSPHAASLQVLTGHVRITSGVGDTELREGELAPIPHERHGLTAVADAVVLLTTVKG</sequence>
<evidence type="ECO:0000313" key="2">
    <source>
        <dbReference type="Proteomes" id="UP001501842"/>
    </source>
</evidence>
<comment type="caution">
    <text evidence="1">The sequence shown here is derived from an EMBL/GenBank/DDBJ whole genome shotgun (WGS) entry which is preliminary data.</text>
</comment>
<dbReference type="SUPFAM" id="SSF51182">
    <property type="entry name" value="RmlC-like cupins"/>
    <property type="match status" value="1"/>
</dbReference>
<dbReference type="RefSeq" id="WP_344454403.1">
    <property type="nucleotide sequence ID" value="NZ_BAAATZ010000027.1"/>
</dbReference>
<dbReference type="InterPro" id="IPR011051">
    <property type="entry name" value="RmlC_Cupin_sf"/>
</dbReference>
<reference evidence="1 2" key="1">
    <citation type="journal article" date="2019" name="Int. J. Syst. Evol. Microbiol.">
        <title>The Global Catalogue of Microorganisms (GCM) 10K type strain sequencing project: providing services to taxonomists for standard genome sequencing and annotation.</title>
        <authorList>
            <consortium name="The Broad Institute Genomics Platform"/>
            <consortium name="The Broad Institute Genome Sequencing Center for Infectious Disease"/>
            <person name="Wu L."/>
            <person name="Ma J."/>
        </authorList>
    </citation>
    <scope>NUCLEOTIDE SEQUENCE [LARGE SCALE GENOMIC DNA]</scope>
    <source>
        <strain evidence="1 2">JCM 8201</strain>
    </source>
</reference>
<dbReference type="Gene3D" id="2.60.120.10">
    <property type="entry name" value="Jelly Rolls"/>
    <property type="match status" value="1"/>
</dbReference>
<dbReference type="PANTHER" id="PTHR37694:SF1">
    <property type="entry name" value="SLR8022 PROTEIN"/>
    <property type="match status" value="1"/>
</dbReference>
<dbReference type="PANTHER" id="PTHR37694">
    <property type="entry name" value="SLR8022 PROTEIN"/>
    <property type="match status" value="1"/>
</dbReference>
<protein>
    <recommendedName>
        <fullName evidence="3">Cupin</fullName>
    </recommendedName>
</protein>
<dbReference type="InterPro" id="IPR014710">
    <property type="entry name" value="RmlC-like_jellyroll"/>
</dbReference>
<evidence type="ECO:0008006" key="3">
    <source>
        <dbReference type="Google" id="ProtNLM"/>
    </source>
</evidence>
<dbReference type="Proteomes" id="UP001501842">
    <property type="component" value="Unassembled WGS sequence"/>
</dbReference>
<keyword evidence="2" id="KW-1185">Reference proteome</keyword>